<name>A0A6I4MJH3_9ACTN</name>
<dbReference type="Proteomes" id="UP000462055">
    <property type="component" value="Unassembled WGS sequence"/>
</dbReference>
<organism evidence="2 3">
    <name type="scientific">Actinomadura physcomitrii</name>
    <dbReference type="NCBI Taxonomy" id="2650748"/>
    <lineage>
        <taxon>Bacteria</taxon>
        <taxon>Bacillati</taxon>
        <taxon>Actinomycetota</taxon>
        <taxon>Actinomycetes</taxon>
        <taxon>Streptosporangiales</taxon>
        <taxon>Thermomonosporaceae</taxon>
        <taxon>Actinomadura</taxon>
    </lineage>
</organism>
<comment type="caution">
    <text evidence="2">The sequence shown here is derived from an EMBL/GenBank/DDBJ whole genome shotgun (WGS) entry which is preliminary data.</text>
</comment>
<dbReference type="Gene3D" id="1.10.510.10">
    <property type="entry name" value="Transferase(Phosphotransferase) domain 1"/>
    <property type="match status" value="1"/>
</dbReference>
<dbReference type="PIRSF" id="PIRSF006221">
    <property type="entry name" value="Ketosamine-3-kinase"/>
    <property type="match status" value="1"/>
</dbReference>
<gene>
    <name evidence="2" type="ORF">F8568_020900</name>
</gene>
<dbReference type="Gene3D" id="3.30.200.20">
    <property type="entry name" value="Phosphorylase Kinase, domain 1"/>
    <property type="match status" value="1"/>
</dbReference>
<dbReference type="AlphaFoldDB" id="A0A6I4MJH3"/>
<reference evidence="2" key="1">
    <citation type="submission" date="2019-12" db="EMBL/GenBank/DDBJ databases">
        <title>Actinomadura physcomitrii sp. nov., a novel actinomycete isolated from moss [Physcomitrium sphaericum (Ludw) Fuernr].</title>
        <authorList>
            <person name="Zhuang X."/>
        </authorList>
    </citation>
    <scope>NUCLEOTIDE SEQUENCE [LARGE SCALE GENOMIC DNA]</scope>
    <source>
        <strain evidence="2">LD22</strain>
    </source>
</reference>
<sequence length="286" mass="31283">MPGVPDVRERVERLLGSPVESVAGLGSSHAWRLHRASLADGREVFVKAAPDQAGVFAAEAAGLRWLREAGPDAPVPDVLAADDRMLVLPWLPSAPPTREAAERFGRELAALHTRARPDAYGAPWDGFIADLPLDNTLDDRGWPRWYAERRLAPFLRRAERNLAAADVRLVERVIDRVEDLAGPPEPPSRIHGDLWSGNVQWTDGRALLIDPAAHGGHRETDLAMMALFGTPHLDRILAAYDEAAPLAGGWRDRVPLHQLHPLLVHVALFGGSYRDSMVEAARSALG</sequence>
<evidence type="ECO:0000313" key="2">
    <source>
        <dbReference type="EMBL" id="MWA02789.1"/>
    </source>
</evidence>
<accession>A0A6I4MJH3</accession>
<comment type="similarity">
    <text evidence="1">Belongs to the fructosamine kinase family.</text>
</comment>
<dbReference type="Pfam" id="PF03881">
    <property type="entry name" value="Fructosamin_kin"/>
    <property type="match status" value="1"/>
</dbReference>
<dbReference type="PANTHER" id="PTHR12149">
    <property type="entry name" value="FRUCTOSAMINE 3 KINASE-RELATED PROTEIN"/>
    <property type="match status" value="1"/>
</dbReference>
<keyword evidence="1" id="KW-0808">Transferase</keyword>
<dbReference type="PANTHER" id="PTHR12149:SF8">
    <property type="entry name" value="PROTEIN-RIBULOSAMINE 3-KINASE"/>
    <property type="match status" value="1"/>
</dbReference>
<keyword evidence="1" id="KW-0418">Kinase</keyword>
<dbReference type="InterPro" id="IPR016477">
    <property type="entry name" value="Fructo-/Ketosamine-3-kinase"/>
</dbReference>
<keyword evidence="3" id="KW-1185">Reference proteome</keyword>
<evidence type="ECO:0000313" key="3">
    <source>
        <dbReference type="Proteomes" id="UP000462055"/>
    </source>
</evidence>
<dbReference type="EMBL" id="WBMS02000015">
    <property type="protein sequence ID" value="MWA02789.1"/>
    <property type="molecule type" value="Genomic_DNA"/>
</dbReference>
<evidence type="ECO:0000256" key="1">
    <source>
        <dbReference type="PIRNR" id="PIRNR006221"/>
    </source>
</evidence>
<dbReference type="RefSeq" id="WP_151595305.1">
    <property type="nucleotide sequence ID" value="NZ_WBMS02000015.1"/>
</dbReference>
<dbReference type="SUPFAM" id="SSF56112">
    <property type="entry name" value="Protein kinase-like (PK-like)"/>
    <property type="match status" value="1"/>
</dbReference>
<dbReference type="Gene3D" id="1.20.1270.240">
    <property type="match status" value="1"/>
</dbReference>
<dbReference type="InterPro" id="IPR011009">
    <property type="entry name" value="Kinase-like_dom_sf"/>
</dbReference>
<proteinExistence type="inferred from homology"/>
<dbReference type="GO" id="GO:0016301">
    <property type="term" value="F:kinase activity"/>
    <property type="evidence" value="ECO:0007669"/>
    <property type="project" value="UniProtKB-UniRule"/>
</dbReference>
<protein>
    <submittedName>
        <fullName evidence="2">Phosphotransferase</fullName>
    </submittedName>
</protein>